<evidence type="ECO:0000313" key="2">
    <source>
        <dbReference type="Proteomes" id="UP000320496"/>
    </source>
</evidence>
<proteinExistence type="predicted"/>
<name>A0A517Z1X0_9PLAN</name>
<sequence>MGRIERSRELARRRTRRAKLKQLRAKYAAAKGEAEKTQILEKARRVSPFVEL</sequence>
<accession>A0A517Z1X0</accession>
<dbReference type="AlphaFoldDB" id="A0A517Z1X0"/>
<dbReference type="Pfam" id="PF20607">
    <property type="entry name" value="DUF6800"/>
    <property type="match status" value="1"/>
</dbReference>
<protein>
    <submittedName>
        <fullName evidence="1">Uncharacterized protein</fullName>
    </submittedName>
</protein>
<reference evidence="1 2" key="1">
    <citation type="submission" date="2019-02" db="EMBL/GenBank/DDBJ databases">
        <title>Deep-cultivation of Planctomycetes and their phenomic and genomic characterization uncovers novel biology.</title>
        <authorList>
            <person name="Wiegand S."/>
            <person name="Jogler M."/>
            <person name="Boedeker C."/>
            <person name="Pinto D."/>
            <person name="Vollmers J."/>
            <person name="Rivas-Marin E."/>
            <person name="Kohn T."/>
            <person name="Peeters S.H."/>
            <person name="Heuer A."/>
            <person name="Rast P."/>
            <person name="Oberbeckmann S."/>
            <person name="Bunk B."/>
            <person name="Jeske O."/>
            <person name="Meyerdierks A."/>
            <person name="Storesund J.E."/>
            <person name="Kallscheuer N."/>
            <person name="Luecker S."/>
            <person name="Lage O.M."/>
            <person name="Pohl T."/>
            <person name="Merkel B.J."/>
            <person name="Hornburger P."/>
            <person name="Mueller R.-W."/>
            <person name="Bruemmer F."/>
            <person name="Labrenz M."/>
            <person name="Spormann A.M."/>
            <person name="Op den Camp H."/>
            <person name="Overmann J."/>
            <person name="Amann R."/>
            <person name="Jetten M.S.M."/>
            <person name="Mascher T."/>
            <person name="Medema M.H."/>
            <person name="Devos D.P."/>
            <person name="Kaster A.-K."/>
            <person name="Ovreas L."/>
            <person name="Rohde M."/>
            <person name="Galperin M.Y."/>
            <person name="Jogler C."/>
        </authorList>
    </citation>
    <scope>NUCLEOTIDE SEQUENCE [LARGE SCALE GENOMIC DNA]</scope>
    <source>
        <strain evidence="1 2">Mal4</strain>
    </source>
</reference>
<dbReference type="Proteomes" id="UP000320496">
    <property type="component" value="Chromosome"/>
</dbReference>
<evidence type="ECO:0000313" key="1">
    <source>
        <dbReference type="EMBL" id="QDU36474.1"/>
    </source>
</evidence>
<dbReference type="RefSeq" id="WP_197444063.1">
    <property type="nucleotide sequence ID" value="NZ_CP036275.1"/>
</dbReference>
<dbReference type="KEGG" id="mri:Mal4_07600"/>
<gene>
    <name evidence="1" type="ORF">Mal4_07600</name>
</gene>
<organism evidence="1 2">
    <name type="scientific">Maioricimonas rarisocia</name>
    <dbReference type="NCBI Taxonomy" id="2528026"/>
    <lineage>
        <taxon>Bacteria</taxon>
        <taxon>Pseudomonadati</taxon>
        <taxon>Planctomycetota</taxon>
        <taxon>Planctomycetia</taxon>
        <taxon>Planctomycetales</taxon>
        <taxon>Planctomycetaceae</taxon>
        <taxon>Maioricimonas</taxon>
    </lineage>
</organism>
<keyword evidence="2" id="KW-1185">Reference proteome</keyword>
<dbReference type="InterPro" id="IPR046479">
    <property type="entry name" value="DUF6800"/>
</dbReference>
<dbReference type="EMBL" id="CP036275">
    <property type="protein sequence ID" value="QDU36474.1"/>
    <property type="molecule type" value="Genomic_DNA"/>
</dbReference>